<dbReference type="AlphaFoldDB" id="A0A212FBY4"/>
<dbReference type="Proteomes" id="UP000007151">
    <property type="component" value="Unassembled WGS sequence"/>
</dbReference>
<evidence type="ECO:0000313" key="1">
    <source>
        <dbReference type="EMBL" id="OWR51228.1"/>
    </source>
</evidence>
<evidence type="ECO:0000313" key="2">
    <source>
        <dbReference type="Proteomes" id="UP000007151"/>
    </source>
</evidence>
<accession>A0A212FBY4</accession>
<gene>
    <name evidence="1" type="ORF">KGM_210916</name>
</gene>
<dbReference type="EMBL" id="AGBW02009262">
    <property type="protein sequence ID" value="OWR51228.1"/>
    <property type="molecule type" value="Genomic_DNA"/>
</dbReference>
<dbReference type="KEGG" id="dpl:KGM_210916"/>
<reference evidence="1 2" key="1">
    <citation type="journal article" date="2011" name="Cell">
        <title>The monarch butterfly genome yields insights into long-distance migration.</title>
        <authorList>
            <person name="Zhan S."/>
            <person name="Merlin C."/>
            <person name="Boore J.L."/>
            <person name="Reppert S.M."/>
        </authorList>
    </citation>
    <scope>NUCLEOTIDE SEQUENCE [LARGE SCALE GENOMIC DNA]</scope>
    <source>
        <strain evidence="1">F-2</strain>
    </source>
</reference>
<comment type="caution">
    <text evidence="1">The sequence shown here is derived from an EMBL/GenBank/DDBJ whole genome shotgun (WGS) entry which is preliminary data.</text>
</comment>
<proteinExistence type="predicted"/>
<dbReference type="InParanoid" id="A0A212FBY4"/>
<name>A0A212FBY4_DANPL</name>
<keyword evidence="2" id="KW-1185">Reference proteome</keyword>
<protein>
    <submittedName>
        <fullName evidence="1">Uncharacterized protein</fullName>
    </submittedName>
</protein>
<sequence>MTAAPKPSYRTHKACATCSINAFHFDADCRPLDLYLSHKEANVNWKSHCRQSVATATAVGANSPQGHIDSFYANVNASPDQFSYHGAVPGLPTCAHRAGDVHAHFRILQRALAPIAVVRCAQCLKYGRVAPNRREPRSRMRPPKTPHTVRMQKIRTRRVGDALRLYETRELCAYVQRFAMKKSKVNARCQKKTHAK</sequence>
<organism evidence="1 2">
    <name type="scientific">Danaus plexippus plexippus</name>
    <dbReference type="NCBI Taxonomy" id="278856"/>
    <lineage>
        <taxon>Eukaryota</taxon>
        <taxon>Metazoa</taxon>
        <taxon>Ecdysozoa</taxon>
        <taxon>Arthropoda</taxon>
        <taxon>Hexapoda</taxon>
        <taxon>Insecta</taxon>
        <taxon>Pterygota</taxon>
        <taxon>Neoptera</taxon>
        <taxon>Endopterygota</taxon>
        <taxon>Lepidoptera</taxon>
        <taxon>Glossata</taxon>
        <taxon>Ditrysia</taxon>
        <taxon>Papilionoidea</taxon>
        <taxon>Nymphalidae</taxon>
        <taxon>Danainae</taxon>
        <taxon>Danaini</taxon>
        <taxon>Danaina</taxon>
        <taxon>Danaus</taxon>
        <taxon>Danaus</taxon>
    </lineage>
</organism>